<reference evidence="3 4" key="1">
    <citation type="submission" date="2020-07" db="EMBL/GenBank/DDBJ databases">
        <title>Genomic Encyclopedia of Type Strains, Phase IV (KMG-V): Genome sequencing to study the core and pangenomes of soil and plant-associated prokaryotes.</title>
        <authorList>
            <person name="Whitman W."/>
        </authorList>
    </citation>
    <scope>NUCLEOTIDE SEQUENCE [LARGE SCALE GENOMIC DNA]</scope>
    <source>
        <strain evidence="3 4">C8</strain>
    </source>
</reference>
<gene>
    <name evidence="3" type="ORF">HNP90_001343</name>
</gene>
<dbReference type="PANTHER" id="PTHR43428">
    <property type="entry name" value="ARSENATE REDUCTASE"/>
    <property type="match status" value="1"/>
</dbReference>
<dbReference type="EMBL" id="JACDUL010000003">
    <property type="protein sequence ID" value="MBA2862462.1"/>
    <property type="molecule type" value="Genomic_DNA"/>
</dbReference>
<accession>A0A7J9PGW9</accession>
<dbReference type="Proteomes" id="UP000533207">
    <property type="component" value="Unassembled WGS sequence"/>
</dbReference>
<dbReference type="InterPro" id="IPR023485">
    <property type="entry name" value="Ptyr_pPase"/>
</dbReference>
<feature type="domain" description="Phosphotyrosine protein phosphatase I" evidence="2">
    <location>
        <begin position="10"/>
        <end position="133"/>
    </location>
</feature>
<protein>
    <submittedName>
        <fullName evidence="3">Protein-tyrosine-phosphatase</fullName>
    </submittedName>
</protein>
<dbReference type="SUPFAM" id="SSF52788">
    <property type="entry name" value="Phosphotyrosine protein phosphatases I"/>
    <property type="match status" value="1"/>
</dbReference>
<dbReference type="RefSeq" id="WP_011977576.1">
    <property type="nucleotide sequence ID" value="NZ_JACDUL010000003.1"/>
</dbReference>
<keyword evidence="1" id="KW-0059">Arsenical resistance</keyword>
<evidence type="ECO:0000256" key="1">
    <source>
        <dbReference type="ARBA" id="ARBA00022849"/>
    </source>
</evidence>
<dbReference type="InterPro" id="IPR036196">
    <property type="entry name" value="Ptyr_pPase_sf"/>
</dbReference>
<dbReference type="PANTHER" id="PTHR43428:SF1">
    <property type="entry name" value="ARSENATE REDUCTASE"/>
    <property type="match status" value="1"/>
</dbReference>
<name>A0A7J9PGW9_METMI</name>
<dbReference type="Gene3D" id="3.40.50.2300">
    <property type="match status" value="1"/>
</dbReference>
<dbReference type="GO" id="GO:0046685">
    <property type="term" value="P:response to arsenic-containing substance"/>
    <property type="evidence" value="ECO:0007669"/>
    <property type="project" value="UniProtKB-KW"/>
</dbReference>
<dbReference type="Pfam" id="PF01451">
    <property type="entry name" value="LMWPc"/>
    <property type="match status" value="1"/>
</dbReference>
<sequence>MGTGEFIKSKKIVFVCIHNKRRSVIAEAFAKNFGLNAYSAGMEETEDIDEKVIQVMNEIGLNVKRKPEKISKLTKKLGNIDVLVTMGCIGACPMVPAEKHIFWNITDPAGKEIEVYRKVRDEIKIKVEELLKFDI</sequence>
<dbReference type="AlphaFoldDB" id="A0A7J9PGW9"/>
<organism evidence="3 4">
    <name type="scientific">Methanococcus maripaludis</name>
    <name type="common">Methanococcus deltae</name>
    <dbReference type="NCBI Taxonomy" id="39152"/>
    <lineage>
        <taxon>Archaea</taxon>
        <taxon>Methanobacteriati</taxon>
        <taxon>Methanobacteriota</taxon>
        <taxon>Methanomada group</taxon>
        <taxon>Methanococci</taxon>
        <taxon>Methanococcales</taxon>
        <taxon>Methanococcaceae</taxon>
        <taxon>Methanococcus</taxon>
    </lineage>
</organism>
<proteinExistence type="predicted"/>
<comment type="caution">
    <text evidence="3">The sequence shown here is derived from an EMBL/GenBank/DDBJ whole genome shotgun (WGS) entry which is preliminary data.</text>
</comment>
<evidence type="ECO:0000313" key="3">
    <source>
        <dbReference type="EMBL" id="MBA2862462.1"/>
    </source>
</evidence>
<dbReference type="SMART" id="SM00226">
    <property type="entry name" value="LMWPc"/>
    <property type="match status" value="1"/>
</dbReference>
<evidence type="ECO:0000259" key="2">
    <source>
        <dbReference type="SMART" id="SM00226"/>
    </source>
</evidence>
<evidence type="ECO:0000313" key="4">
    <source>
        <dbReference type="Proteomes" id="UP000533207"/>
    </source>
</evidence>